<dbReference type="InterPro" id="IPR014001">
    <property type="entry name" value="Helicase_ATP-bd"/>
</dbReference>
<dbReference type="GO" id="GO:0043138">
    <property type="term" value="F:3'-5' DNA helicase activity"/>
    <property type="evidence" value="ECO:0007669"/>
    <property type="project" value="UniProtKB-EC"/>
</dbReference>
<evidence type="ECO:0000256" key="2">
    <source>
        <dbReference type="ARBA" id="ARBA00022741"/>
    </source>
</evidence>
<dbReference type="PROSITE" id="PS51194">
    <property type="entry name" value="HELICASE_CTER"/>
    <property type="match status" value="1"/>
</dbReference>
<keyword evidence="7" id="KW-0539">Nucleus</keyword>
<comment type="catalytic activity">
    <reaction evidence="7">
        <text>ATP + H2O = ADP + phosphate + H(+)</text>
        <dbReference type="Rhea" id="RHEA:13065"/>
        <dbReference type="ChEBI" id="CHEBI:15377"/>
        <dbReference type="ChEBI" id="CHEBI:15378"/>
        <dbReference type="ChEBI" id="CHEBI:30616"/>
        <dbReference type="ChEBI" id="CHEBI:43474"/>
        <dbReference type="ChEBI" id="CHEBI:456216"/>
    </reaction>
</comment>
<feature type="domain" description="Helicase ATP-binding" evidence="8">
    <location>
        <begin position="38"/>
        <end position="214"/>
    </location>
</feature>
<dbReference type="GO" id="GO:0009378">
    <property type="term" value="F:four-way junction helicase activity"/>
    <property type="evidence" value="ECO:0007669"/>
    <property type="project" value="TreeGrafter"/>
</dbReference>
<dbReference type="AlphaFoldDB" id="W9YAV8"/>
<dbReference type="OrthoDB" id="10261556at2759"/>
<keyword evidence="4 7" id="KW-0347">Helicase</keyword>
<dbReference type="eggNOG" id="KOG0351">
    <property type="taxonomic scope" value="Eukaryota"/>
</dbReference>
<dbReference type="Proteomes" id="UP000019478">
    <property type="component" value="Unassembled WGS sequence"/>
</dbReference>
<dbReference type="EC" id="5.6.2.4" evidence="7"/>
<dbReference type="InterPro" id="IPR004589">
    <property type="entry name" value="DNA_helicase_ATP-dep_RecQ"/>
</dbReference>
<evidence type="ECO:0000256" key="7">
    <source>
        <dbReference type="RuleBase" id="RU364117"/>
    </source>
</evidence>
<dbReference type="SMART" id="SM00490">
    <property type="entry name" value="HELICc"/>
    <property type="match status" value="1"/>
</dbReference>
<evidence type="ECO:0000313" key="10">
    <source>
        <dbReference type="EMBL" id="EXJ86361.1"/>
    </source>
</evidence>
<dbReference type="GO" id="GO:0003676">
    <property type="term" value="F:nucleic acid binding"/>
    <property type="evidence" value="ECO:0007669"/>
    <property type="project" value="InterPro"/>
</dbReference>
<dbReference type="Pfam" id="PF00270">
    <property type="entry name" value="DEAD"/>
    <property type="match status" value="1"/>
</dbReference>
<dbReference type="GO" id="GO:0005694">
    <property type="term" value="C:chromosome"/>
    <property type="evidence" value="ECO:0007669"/>
    <property type="project" value="TreeGrafter"/>
</dbReference>
<dbReference type="GO" id="GO:0005524">
    <property type="term" value="F:ATP binding"/>
    <property type="evidence" value="ECO:0007669"/>
    <property type="project" value="UniProtKB-KW"/>
</dbReference>
<dbReference type="SMART" id="SM00487">
    <property type="entry name" value="DEXDc"/>
    <property type="match status" value="1"/>
</dbReference>
<organism evidence="10 11">
    <name type="scientific">Capronia epimyces CBS 606.96</name>
    <dbReference type="NCBI Taxonomy" id="1182542"/>
    <lineage>
        <taxon>Eukaryota</taxon>
        <taxon>Fungi</taxon>
        <taxon>Dikarya</taxon>
        <taxon>Ascomycota</taxon>
        <taxon>Pezizomycotina</taxon>
        <taxon>Eurotiomycetes</taxon>
        <taxon>Chaetothyriomycetidae</taxon>
        <taxon>Chaetothyriales</taxon>
        <taxon>Herpotrichiellaceae</taxon>
        <taxon>Capronia</taxon>
    </lineage>
</organism>
<keyword evidence="5 7" id="KW-0067">ATP-binding</keyword>
<keyword evidence="11" id="KW-1185">Reference proteome</keyword>
<sequence length="507" mass="57023">MPRAPLPLKRSVSITDLRFTLRRVFGKDSFRPLQEEVITAAVAGHDVFLCAATSFGKSLCYQLPAVVSWGVTVVISPLLALMHNQVQSAQELGIAVESINGRTPWAEKVRIETDLLCGHPATKLLYVTPELCATDHFRKLILQIHRQGQLVRVAIDEAHCISEWGHDFRPTYKELIWLKSTLNCPSVPIMAVTATATRQVRDDIFSILGLDDGTTRCFSTSTVRPNIHYEVQYFSESNPENGENDILPYLMSRLEFMHQRRLARLNSLLQEDAAAVVAPISGIIYVSLRSTADWLASKLTVAGIRALPYHAGLEDEKRTQTQTTFLRYATADPGLLQARDDRSLMTSFNIICATTAFGMGIDVPTIRFVIHYGLPRGMEAFTQESGRAGRDNKAASSIIFYTREDKERCEFRARSDANREKSKAKSEARMQSLKSMVDFCENTDICRHHLVSRYFGDQAGLADCYFACDVCKEGPARLKRRKEKGLATETEAFAFTQREPVMNYDFE</sequence>
<dbReference type="Pfam" id="PF16124">
    <property type="entry name" value="RecQ_Zn_bind"/>
    <property type="match status" value="1"/>
</dbReference>
<dbReference type="GO" id="GO:0005737">
    <property type="term" value="C:cytoplasm"/>
    <property type="evidence" value="ECO:0007669"/>
    <property type="project" value="TreeGrafter"/>
</dbReference>
<evidence type="ECO:0000256" key="3">
    <source>
        <dbReference type="ARBA" id="ARBA00022801"/>
    </source>
</evidence>
<dbReference type="RefSeq" id="XP_007731640.1">
    <property type="nucleotide sequence ID" value="XM_007733450.1"/>
</dbReference>
<dbReference type="CDD" id="cd17920">
    <property type="entry name" value="DEXHc_RecQ"/>
    <property type="match status" value="1"/>
</dbReference>
<dbReference type="InterPro" id="IPR011545">
    <property type="entry name" value="DEAD/DEAH_box_helicase_dom"/>
</dbReference>
<comment type="catalytic activity">
    <reaction evidence="6 7">
        <text>Couples ATP hydrolysis with the unwinding of duplex DNA by translocating in the 3'-5' direction.</text>
        <dbReference type="EC" id="5.6.2.4"/>
    </reaction>
</comment>
<dbReference type="PROSITE" id="PS51192">
    <property type="entry name" value="HELICASE_ATP_BIND_1"/>
    <property type="match status" value="1"/>
</dbReference>
<comment type="similarity">
    <text evidence="1 7">Belongs to the helicase family. RecQ subfamily.</text>
</comment>
<reference evidence="10 11" key="1">
    <citation type="submission" date="2013-03" db="EMBL/GenBank/DDBJ databases">
        <title>The Genome Sequence of Capronia epimyces CBS 606.96.</title>
        <authorList>
            <consortium name="The Broad Institute Genomics Platform"/>
            <person name="Cuomo C."/>
            <person name="de Hoog S."/>
            <person name="Gorbushina A."/>
            <person name="Walker B."/>
            <person name="Young S.K."/>
            <person name="Zeng Q."/>
            <person name="Gargeya S."/>
            <person name="Fitzgerald M."/>
            <person name="Haas B."/>
            <person name="Abouelleil A."/>
            <person name="Allen A.W."/>
            <person name="Alvarado L."/>
            <person name="Arachchi H.M."/>
            <person name="Berlin A.M."/>
            <person name="Chapman S.B."/>
            <person name="Gainer-Dewar J."/>
            <person name="Goldberg J."/>
            <person name="Griggs A."/>
            <person name="Gujja S."/>
            <person name="Hansen M."/>
            <person name="Howarth C."/>
            <person name="Imamovic A."/>
            <person name="Ireland A."/>
            <person name="Larimer J."/>
            <person name="McCowan C."/>
            <person name="Murphy C."/>
            <person name="Pearson M."/>
            <person name="Poon T.W."/>
            <person name="Priest M."/>
            <person name="Roberts A."/>
            <person name="Saif S."/>
            <person name="Shea T."/>
            <person name="Sisk P."/>
            <person name="Sykes S."/>
            <person name="Wortman J."/>
            <person name="Nusbaum C."/>
            <person name="Birren B."/>
        </authorList>
    </citation>
    <scope>NUCLEOTIDE SEQUENCE [LARGE SCALE GENOMIC DNA]</scope>
    <source>
        <strain evidence="10 11">CBS 606.96</strain>
    </source>
</reference>
<dbReference type="Pfam" id="PF00271">
    <property type="entry name" value="Helicase_C"/>
    <property type="match status" value="1"/>
</dbReference>
<evidence type="ECO:0000313" key="11">
    <source>
        <dbReference type="Proteomes" id="UP000019478"/>
    </source>
</evidence>
<dbReference type="HOGENOM" id="CLU_001103_9_3_1"/>
<comment type="caution">
    <text evidence="10">The sequence shown here is derived from an EMBL/GenBank/DDBJ whole genome shotgun (WGS) entry which is preliminary data.</text>
</comment>
<dbReference type="GeneID" id="19167440"/>
<name>W9YAV8_9EURO</name>
<dbReference type="InterPro" id="IPR027417">
    <property type="entry name" value="P-loop_NTPase"/>
</dbReference>
<dbReference type="InterPro" id="IPR001650">
    <property type="entry name" value="Helicase_C-like"/>
</dbReference>
<dbReference type="InterPro" id="IPR032284">
    <property type="entry name" value="RecQ_Zn-bd"/>
</dbReference>
<dbReference type="Gene3D" id="3.40.50.300">
    <property type="entry name" value="P-loop containing nucleotide triphosphate hydrolases"/>
    <property type="match status" value="2"/>
</dbReference>
<dbReference type="GO" id="GO:0000724">
    <property type="term" value="P:double-strand break repair via homologous recombination"/>
    <property type="evidence" value="ECO:0007669"/>
    <property type="project" value="TreeGrafter"/>
</dbReference>
<dbReference type="EMBL" id="AMGY01000003">
    <property type="protein sequence ID" value="EXJ86361.1"/>
    <property type="molecule type" value="Genomic_DNA"/>
</dbReference>
<evidence type="ECO:0000256" key="6">
    <source>
        <dbReference type="ARBA" id="ARBA00034617"/>
    </source>
</evidence>
<dbReference type="PANTHER" id="PTHR13710:SF152">
    <property type="entry name" value="ATP-DEPENDENT DNA HELICASE Q5"/>
    <property type="match status" value="1"/>
</dbReference>
<evidence type="ECO:0000259" key="8">
    <source>
        <dbReference type="PROSITE" id="PS51192"/>
    </source>
</evidence>
<evidence type="ECO:0000256" key="5">
    <source>
        <dbReference type="ARBA" id="ARBA00022840"/>
    </source>
</evidence>
<gene>
    <name evidence="10" type="ORF">A1O3_03312</name>
</gene>
<keyword evidence="2 7" id="KW-0547">Nucleotide-binding</keyword>
<dbReference type="FunFam" id="3.40.50.300:FF:001389">
    <property type="entry name" value="ATP-dependent DNA helicase RecQ"/>
    <property type="match status" value="1"/>
</dbReference>
<comment type="subcellular location">
    <subcellularLocation>
        <location evidence="7">Nucleus</location>
    </subcellularLocation>
</comment>
<dbReference type="GO" id="GO:0005634">
    <property type="term" value="C:nucleus"/>
    <property type="evidence" value="ECO:0007669"/>
    <property type="project" value="UniProtKB-SubCell"/>
</dbReference>
<evidence type="ECO:0000256" key="1">
    <source>
        <dbReference type="ARBA" id="ARBA00005446"/>
    </source>
</evidence>
<proteinExistence type="inferred from homology"/>
<dbReference type="STRING" id="1182542.W9YAV8"/>
<keyword evidence="3 7" id="KW-0378">Hydrolase</keyword>
<dbReference type="SUPFAM" id="SSF52540">
    <property type="entry name" value="P-loop containing nucleoside triphosphate hydrolases"/>
    <property type="match status" value="1"/>
</dbReference>
<dbReference type="NCBIfam" id="TIGR00614">
    <property type="entry name" value="recQ_fam"/>
    <property type="match status" value="1"/>
</dbReference>
<evidence type="ECO:0000259" key="9">
    <source>
        <dbReference type="PROSITE" id="PS51194"/>
    </source>
</evidence>
<accession>W9YAV8</accession>
<feature type="domain" description="Helicase C-terminal" evidence="9">
    <location>
        <begin position="272"/>
        <end position="434"/>
    </location>
</feature>
<protein>
    <recommendedName>
        <fullName evidence="7">ATP-dependent DNA helicase</fullName>
        <ecNumber evidence="7">5.6.2.4</ecNumber>
    </recommendedName>
</protein>
<dbReference type="PANTHER" id="PTHR13710">
    <property type="entry name" value="DNA HELICASE RECQ FAMILY MEMBER"/>
    <property type="match status" value="1"/>
</dbReference>
<evidence type="ECO:0000256" key="4">
    <source>
        <dbReference type="ARBA" id="ARBA00022806"/>
    </source>
</evidence>
<dbReference type="GO" id="GO:0016887">
    <property type="term" value="F:ATP hydrolysis activity"/>
    <property type="evidence" value="ECO:0007669"/>
    <property type="project" value="RHEA"/>
</dbReference>